<keyword evidence="1" id="KW-0472">Membrane</keyword>
<name>A0A5C5XTW6_9BACT</name>
<gene>
    <name evidence="2" type="ORF">CA85_24740</name>
</gene>
<dbReference type="EMBL" id="SJPK01000005">
    <property type="protein sequence ID" value="TWT66380.1"/>
    <property type="molecule type" value="Genomic_DNA"/>
</dbReference>
<reference evidence="2 3" key="1">
    <citation type="submission" date="2019-02" db="EMBL/GenBank/DDBJ databases">
        <title>Deep-cultivation of Planctomycetes and their phenomic and genomic characterization uncovers novel biology.</title>
        <authorList>
            <person name="Wiegand S."/>
            <person name="Jogler M."/>
            <person name="Boedeker C."/>
            <person name="Pinto D."/>
            <person name="Vollmers J."/>
            <person name="Rivas-Marin E."/>
            <person name="Kohn T."/>
            <person name="Peeters S.H."/>
            <person name="Heuer A."/>
            <person name="Rast P."/>
            <person name="Oberbeckmann S."/>
            <person name="Bunk B."/>
            <person name="Jeske O."/>
            <person name="Meyerdierks A."/>
            <person name="Storesund J.E."/>
            <person name="Kallscheuer N."/>
            <person name="Luecker S."/>
            <person name="Lage O.M."/>
            <person name="Pohl T."/>
            <person name="Merkel B.J."/>
            <person name="Hornburger P."/>
            <person name="Mueller R.-W."/>
            <person name="Bruemmer F."/>
            <person name="Labrenz M."/>
            <person name="Spormann A.M."/>
            <person name="Op Den Camp H."/>
            <person name="Overmann J."/>
            <person name="Amann R."/>
            <person name="Jetten M.S.M."/>
            <person name="Mascher T."/>
            <person name="Medema M.H."/>
            <person name="Devos D.P."/>
            <person name="Kaster A.-K."/>
            <person name="Ovreas L."/>
            <person name="Rohde M."/>
            <person name="Galperin M.Y."/>
            <person name="Jogler C."/>
        </authorList>
    </citation>
    <scope>NUCLEOTIDE SEQUENCE [LARGE SCALE GENOMIC DNA]</scope>
    <source>
        <strain evidence="2 3">CA85</strain>
    </source>
</reference>
<keyword evidence="1" id="KW-0812">Transmembrane</keyword>
<accession>A0A5C5XTW6</accession>
<organism evidence="2 3">
    <name type="scientific">Allorhodopirellula solitaria</name>
    <dbReference type="NCBI Taxonomy" id="2527987"/>
    <lineage>
        <taxon>Bacteria</taxon>
        <taxon>Pseudomonadati</taxon>
        <taxon>Planctomycetota</taxon>
        <taxon>Planctomycetia</taxon>
        <taxon>Pirellulales</taxon>
        <taxon>Pirellulaceae</taxon>
        <taxon>Allorhodopirellula</taxon>
    </lineage>
</organism>
<dbReference type="RefSeq" id="WP_146391504.1">
    <property type="nucleotide sequence ID" value="NZ_SJPK01000005.1"/>
</dbReference>
<dbReference type="OrthoDB" id="278280at2"/>
<proteinExistence type="predicted"/>
<keyword evidence="3" id="KW-1185">Reference proteome</keyword>
<comment type="caution">
    <text evidence="2">The sequence shown here is derived from an EMBL/GenBank/DDBJ whole genome shotgun (WGS) entry which is preliminary data.</text>
</comment>
<keyword evidence="1" id="KW-1133">Transmembrane helix</keyword>
<evidence type="ECO:0000313" key="3">
    <source>
        <dbReference type="Proteomes" id="UP000318053"/>
    </source>
</evidence>
<evidence type="ECO:0000256" key="1">
    <source>
        <dbReference type="SAM" id="Phobius"/>
    </source>
</evidence>
<protein>
    <submittedName>
        <fullName evidence="2">Uncharacterized protein</fullName>
    </submittedName>
</protein>
<evidence type="ECO:0000313" key="2">
    <source>
        <dbReference type="EMBL" id="TWT66380.1"/>
    </source>
</evidence>
<feature type="transmembrane region" description="Helical" evidence="1">
    <location>
        <begin position="7"/>
        <end position="25"/>
    </location>
</feature>
<sequence>MTQRERYLSIGIGGLFVLFALNWGFNQYRSAVSYRQGRLNSLASAADDLQVQWLAGTQAERQLGEYKARSLSSDPEVAKSSYQAWLLSMVGKLNIGDAVVDPISIAPFDELYTQFGFRVSGKTDLKGVVDLVYAIQSRDQLHRIRQISFAPVRKSLSQVAGQRQESTDALSVVLMIDAIGLNIAEAQPAPPSEEPSWRITRSLEASRESILNRNFFQPPNQAPQFEGDTQMVAFRGKDNDLPLKFSDPENNRVNVSVEGELPEWVRWDAESAKLVVSPPADPENTDDSEGDAPKSIEEFEVQIVATDDGYPHRQTTQSLMVKTQAPPPPPEAPAAAPGFDDATQTFLTALVQGGDDWTAWMNVRTRGKTLKLKVGDEFEIGSIQGKVTGVTARRVTLEINGQSYELRPSGKLSDLLEGS</sequence>
<dbReference type="AlphaFoldDB" id="A0A5C5XTW6"/>
<dbReference type="Proteomes" id="UP000318053">
    <property type="component" value="Unassembled WGS sequence"/>
</dbReference>